<evidence type="ECO:0000256" key="1">
    <source>
        <dbReference type="SAM" id="MobiDB-lite"/>
    </source>
</evidence>
<dbReference type="RefSeq" id="WP_346013570.1">
    <property type="nucleotide sequence ID" value="NZ_JAQYXP010000005.1"/>
</dbReference>
<dbReference type="EMBL" id="JAQYXP010000005">
    <property type="protein sequence ID" value="MEN3238269.1"/>
    <property type="molecule type" value="Genomic_DNA"/>
</dbReference>
<evidence type="ECO:0000313" key="2">
    <source>
        <dbReference type="EMBL" id="MEN3238269.1"/>
    </source>
</evidence>
<evidence type="ECO:0000313" key="3">
    <source>
        <dbReference type="Proteomes" id="UP001407347"/>
    </source>
</evidence>
<name>A0ABV0A605_9HYPH</name>
<keyword evidence="3" id="KW-1185">Reference proteome</keyword>
<accession>A0ABV0A605</accession>
<proteinExistence type="predicted"/>
<organism evidence="2 3">
    <name type="scientific">Methylobacterium ajmalii</name>
    <dbReference type="NCBI Taxonomy" id="2738439"/>
    <lineage>
        <taxon>Bacteria</taxon>
        <taxon>Pseudomonadati</taxon>
        <taxon>Pseudomonadota</taxon>
        <taxon>Alphaproteobacteria</taxon>
        <taxon>Hyphomicrobiales</taxon>
        <taxon>Methylobacteriaceae</taxon>
        <taxon>Methylobacterium</taxon>
    </lineage>
</organism>
<feature type="region of interest" description="Disordered" evidence="1">
    <location>
        <begin position="36"/>
        <end position="61"/>
    </location>
</feature>
<gene>
    <name evidence="2" type="ORF">PUR29_33010</name>
</gene>
<protein>
    <submittedName>
        <fullName evidence="2">Uncharacterized protein</fullName>
    </submittedName>
</protein>
<feature type="compositionally biased region" description="Basic and acidic residues" evidence="1">
    <location>
        <begin position="36"/>
        <end position="46"/>
    </location>
</feature>
<dbReference type="Proteomes" id="UP001407347">
    <property type="component" value="Unassembled WGS sequence"/>
</dbReference>
<comment type="caution">
    <text evidence="2">The sequence shown here is derived from an EMBL/GenBank/DDBJ whole genome shotgun (WGS) entry which is preliminary data.</text>
</comment>
<sequence length="61" mass="6894">MDDTAFAHSIVDRMEQAASLGDERQRRELVEGVRKDIDQRKFEADRAASQTEAKADAEEAK</sequence>
<reference evidence="2 3" key="1">
    <citation type="journal article" date="2023" name="PLoS ONE">
        <title>Complete genome assembly of Hawai'i environmental nontuberculous mycobacteria reveals unexpected co-isolation with methylobacteria.</title>
        <authorList>
            <person name="Hendrix J."/>
            <person name="Epperson L.E."/>
            <person name="Tong E.I."/>
            <person name="Chan Y.L."/>
            <person name="Hasan N.A."/>
            <person name="Dawrs S.N."/>
            <person name="Norton G.J."/>
            <person name="Virdi R."/>
            <person name="Crooks J.L."/>
            <person name="Chan E.D."/>
            <person name="Honda J.R."/>
            <person name="Strong M."/>
        </authorList>
    </citation>
    <scope>NUCLEOTIDE SEQUENCE [LARGE SCALE GENOMIC DNA]</scope>
    <source>
        <strain evidence="2 3">NJH_HI04-1</strain>
    </source>
</reference>